<dbReference type="RefSeq" id="WP_055024485.1">
    <property type="nucleotide sequence ID" value="NZ_CP020472.1"/>
</dbReference>
<dbReference type="InterPro" id="IPR023346">
    <property type="entry name" value="Lysozyme-like_dom_sf"/>
</dbReference>
<dbReference type="Pfam" id="PF01476">
    <property type="entry name" value="LysM"/>
    <property type="match status" value="3"/>
</dbReference>
<keyword evidence="5" id="KW-1185">Reference proteome</keyword>
<dbReference type="PROSITE" id="PS00922">
    <property type="entry name" value="TRANSGLYCOSYLASE"/>
    <property type="match status" value="1"/>
</dbReference>
<dbReference type="PROSITE" id="PS51782">
    <property type="entry name" value="LYSM"/>
    <property type="match status" value="3"/>
</dbReference>
<dbReference type="Proteomes" id="UP000191820">
    <property type="component" value="Chromosome"/>
</dbReference>
<feature type="domain" description="LysM" evidence="3">
    <location>
        <begin position="327"/>
        <end position="370"/>
    </location>
</feature>
<dbReference type="PROSITE" id="PS50943">
    <property type="entry name" value="HTH_CROC1"/>
    <property type="match status" value="1"/>
</dbReference>
<evidence type="ECO:0000256" key="1">
    <source>
        <dbReference type="ARBA" id="ARBA00007734"/>
    </source>
</evidence>
<evidence type="ECO:0000313" key="5">
    <source>
        <dbReference type="Proteomes" id="UP000191820"/>
    </source>
</evidence>
<dbReference type="CDD" id="cd00118">
    <property type="entry name" value="LysM"/>
    <property type="match status" value="3"/>
</dbReference>
<reference evidence="4 5" key="1">
    <citation type="submission" date="2017-03" db="EMBL/GenBank/DDBJ databases">
        <title>Genome sequencing of Shewanella japonica KCTC 22435.</title>
        <authorList>
            <person name="Kim K.M."/>
        </authorList>
    </citation>
    <scope>NUCLEOTIDE SEQUENCE [LARGE SCALE GENOMIC DNA]</scope>
    <source>
        <strain evidence="4 5">KCTC 22435</strain>
    </source>
</reference>
<comment type="similarity">
    <text evidence="1">Belongs to the transglycosylase Slt family.</text>
</comment>
<dbReference type="PROSITE" id="PS51257">
    <property type="entry name" value="PROKAR_LIPOPROTEIN"/>
    <property type="match status" value="1"/>
</dbReference>
<sequence>MHKSLYFIVGGVAFLSGCQTLTTPKPAKEPITIQKPVEPEETVVKVEKPVEITDVWQRISLQMKMPIDDQKLVNQYRDWYLANPRHLEIVSQRAEPYLHYIVEELEKRDMPIEIALLPIVESSFDPSAYSASAASGLWQLTTPISNHFGVKSDWWYDGRRDVPAATTAALDFLEYLYDRTGENWLYAIAAYNTGEGRVNNAVRRNKAAGKSTEFWALSLPRETRRYVPQLIALSDVIKNADKYGITLTPIANEPHIAVVDTQSQIDLKLAADLADMNINQLKALNPGLDRWATSPEGPHTLVLPYDKRDVFEQKLAQLDPKDKLNWHRYKIQSGDTVSHIAKRFDTSASFIRSSNNLKNNNIRAGRYLIIPVPPEGADLTTDQLLAQNQLTPKNITYTVKSGDSLWVIAKRYNVSVDDLIRWNRLPKNGALSIGKELTIGSRASTNATERTVNYKVRSGDSLARIANKFNVSVDDLIKWNKLHNTKYIQPGQMLRLIVDVSKVNA</sequence>
<dbReference type="Gene3D" id="1.10.530.10">
    <property type="match status" value="1"/>
</dbReference>
<evidence type="ECO:0000259" key="3">
    <source>
        <dbReference type="PROSITE" id="PS51782"/>
    </source>
</evidence>
<evidence type="ECO:0000259" key="2">
    <source>
        <dbReference type="PROSITE" id="PS50943"/>
    </source>
</evidence>
<dbReference type="EMBL" id="CP020472">
    <property type="protein sequence ID" value="ARD22129.1"/>
    <property type="molecule type" value="Genomic_DNA"/>
</dbReference>
<accession>A0ABM6JIN2</accession>
<dbReference type="InterPro" id="IPR000189">
    <property type="entry name" value="Transglyc_AS"/>
</dbReference>
<dbReference type="InterPro" id="IPR036779">
    <property type="entry name" value="LysM_dom_sf"/>
</dbReference>
<organism evidence="4 5">
    <name type="scientific">Shewanella japonica</name>
    <dbReference type="NCBI Taxonomy" id="93973"/>
    <lineage>
        <taxon>Bacteria</taxon>
        <taxon>Pseudomonadati</taxon>
        <taxon>Pseudomonadota</taxon>
        <taxon>Gammaproteobacteria</taxon>
        <taxon>Alteromonadales</taxon>
        <taxon>Shewanellaceae</taxon>
        <taxon>Shewanella</taxon>
    </lineage>
</organism>
<dbReference type="SMART" id="SM00257">
    <property type="entry name" value="LysM"/>
    <property type="match status" value="3"/>
</dbReference>
<name>A0ABM6JIN2_9GAMM</name>
<gene>
    <name evidence="4" type="ORF">SJ2017_1821</name>
</gene>
<dbReference type="SUPFAM" id="SSF54106">
    <property type="entry name" value="LysM domain"/>
    <property type="match status" value="3"/>
</dbReference>
<dbReference type="InterPro" id="IPR018392">
    <property type="entry name" value="LysM"/>
</dbReference>
<dbReference type="InterPro" id="IPR008258">
    <property type="entry name" value="Transglycosylase_SLT_dom_1"/>
</dbReference>
<dbReference type="PANTHER" id="PTHR33734:SF22">
    <property type="entry name" value="MEMBRANE-BOUND LYTIC MUREIN TRANSGLYCOSYLASE D"/>
    <property type="match status" value="1"/>
</dbReference>
<feature type="domain" description="LysM" evidence="3">
    <location>
        <begin position="395"/>
        <end position="439"/>
    </location>
</feature>
<dbReference type="Gene3D" id="3.10.350.10">
    <property type="entry name" value="LysM domain"/>
    <property type="match status" value="3"/>
</dbReference>
<evidence type="ECO:0000313" key="4">
    <source>
        <dbReference type="EMBL" id="ARD22129.1"/>
    </source>
</evidence>
<dbReference type="CDD" id="cd16894">
    <property type="entry name" value="MltD-like"/>
    <property type="match status" value="1"/>
</dbReference>
<dbReference type="PANTHER" id="PTHR33734">
    <property type="entry name" value="LYSM DOMAIN-CONTAINING GPI-ANCHORED PROTEIN 2"/>
    <property type="match status" value="1"/>
</dbReference>
<dbReference type="SUPFAM" id="SSF53955">
    <property type="entry name" value="Lysozyme-like"/>
    <property type="match status" value="1"/>
</dbReference>
<feature type="domain" description="LysM" evidence="3">
    <location>
        <begin position="452"/>
        <end position="496"/>
    </location>
</feature>
<feature type="domain" description="HTH cro/C1-type" evidence="2">
    <location>
        <begin position="458"/>
        <end position="476"/>
    </location>
</feature>
<dbReference type="Pfam" id="PF01464">
    <property type="entry name" value="SLT"/>
    <property type="match status" value="1"/>
</dbReference>
<dbReference type="InterPro" id="IPR001387">
    <property type="entry name" value="Cro/C1-type_HTH"/>
</dbReference>
<protein>
    <submittedName>
        <fullName evidence="4">Lytic transglycosylase</fullName>
    </submittedName>
</protein>
<proteinExistence type="inferred from homology"/>